<evidence type="ECO:0000313" key="2">
    <source>
        <dbReference type="Proteomes" id="UP001172673"/>
    </source>
</evidence>
<organism evidence="1 2">
    <name type="scientific">Cladophialophora chaetospira</name>
    <dbReference type="NCBI Taxonomy" id="386627"/>
    <lineage>
        <taxon>Eukaryota</taxon>
        <taxon>Fungi</taxon>
        <taxon>Dikarya</taxon>
        <taxon>Ascomycota</taxon>
        <taxon>Pezizomycotina</taxon>
        <taxon>Eurotiomycetes</taxon>
        <taxon>Chaetothyriomycetidae</taxon>
        <taxon>Chaetothyriales</taxon>
        <taxon>Herpotrichiellaceae</taxon>
        <taxon>Cladophialophora</taxon>
    </lineage>
</organism>
<proteinExistence type="predicted"/>
<protein>
    <submittedName>
        <fullName evidence="1">Uncharacterized protein</fullName>
    </submittedName>
</protein>
<dbReference type="Proteomes" id="UP001172673">
    <property type="component" value="Unassembled WGS sequence"/>
</dbReference>
<evidence type="ECO:0000313" key="1">
    <source>
        <dbReference type="EMBL" id="KAJ9610393.1"/>
    </source>
</evidence>
<dbReference type="EMBL" id="JAPDRK010000007">
    <property type="protein sequence ID" value="KAJ9610393.1"/>
    <property type="molecule type" value="Genomic_DNA"/>
</dbReference>
<name>A0AA39CJM8_9EURO</name>
<comment type="caution">
    <text evidence="1">The sequence shown here is derived from an EMBL/GenBank/DDBJ whole genome shotgun (WGS) entry which is preliminary data.</text>
</comment>
<dbReference type="AlphaFoldDB" id="A0AA39CJM8"/>
<reference evidence="1" key="1">
    <citation type="submission" date="2022-10" db="EMBL/GenBank/DDBJ databases">
        <title>Culturing micro-colonial fungi from biological soil crusts in the Mojave desert and describing Neophaeococcomyces mojavensis, and introducing the new genera and species Taxawa tesnikishii.</title>
        <authorList>
            <person name="Kurbessoian T."/>
            <person name="Stajich J.E."/>
        </authorList>
    </citation>
    <scope>NUCLEOTIDE SEQUENCE</scope>
    <source>
        <strain evidence="1">TK_41</strain>
    </source>
</reference>
<accession>A0AA39CJM8</accession>
<keyword evidence="2" id="KW-1185">Reference proteome</keyword>
<sequence length="603" mass="68293">MSLERDLELKPTTTHEYSDNAIHIMHTESGEAFQIRLKRSLGGDNGVGFSMACTFVAECVAKDNPRHTGPFVVKIFDPRYSTRLREEFGAAAFDPNTLATIADAVDNGKYNLFTEKMISEYVRPSNLSERTQEIFSTFEVPDLPFGDVYSHALANEGDVCEAFVADGILDTPTPIDREMFVWLLSDHMFQHEASVHRYLHRFPQAPVARLKEVASITPISATGLTSSLSFGAIIMELVEGYPMSNLKELVSLNEESFRQAPSGLQKLVPTDKESAKRYFSELNQLIQFPTSVGILSRDPNLDNIMCSARGNGEGIKLTWIDVAQFQPLSAKQFHSPEPASSMQKMCLARFAIPVNEYFEDEMYDGFRFLWRRTGYSSTSMQELKLKRFREFGVSISTTFAWRLIMEDICINDWVDTEQPTDTRLSVLLMRMAKAIMGREKEDAKRQSRPGSGTEKQDCFHRAVLKLHFLLCSSEGDKLDCAPAALESVTTFEKLMADAGYPDGILVASHDVSGNSLLVDEKCMPPCMEYIVDHLRDRRIFPTRFWSDDWPFECIEAELETRFKKVMKLRAESLSGLGSLVRRPQMDWLGWQHELEAISSSSRL</sequence>
<gene>
    <name evidence="1" type="ORF">H2200_005170</name>
</gene>